<dbReference type="SMART" id="SM00448">
    <property type="entry name" value="REC"/>
    <property type="match status" value="1"/>
</dbReference>
<evidence type="ECO:0000313" key="8">
    <source>
        <dbReference type="EMBL" id="GLJ96059.1"/>
    </source>
</evidence>
<dbReference type="GO" id="GO:0003677">
    <property type="term" value="F:DNA binding"/>
    <property type="evidence" value="ECO:0007669"/>
    <property type="project" value="UniProtKB-KW"/>
</dbReference>
<name>A0A9W6M641_9MICO</name>
<dbReference type="InterPro" id="IPR011006">
    <property type="entry name" value="CheY-like_superfamily"/>
</dbReference>
<evidence type="ECO:0000256" key="4">
    <source>
        <dbReference type="ARBA" id="ARBA00023163"/>
    </source>
</evidence>
<comment type="caution">
    <text evidence="8">The sequence shown here is derived from an EMBL/GenBank/DDBJ whole genome shotgun (WGS) entry which is preliminary data.</text>
</comment>
<dbReference type="SUPFAM" id="SSF52172">
    <property type="entry name" value="CheY-like"/>
    <property type="match status" value="1"/>
</dbReference>
<dbReference type="Gene3D" id="3.40.50.2300">
    <property type="match status" value="1"/>
</dbReference>
<dbReference type="SUPFAM" id="SSF46894">
    <property type="entry name" value="C-terminal effector domain of the bipartite response regulators"/>
    <property type="match status" value="1"/>
</dbReference>
<evidence type="ECO:0000256" key="1">
    <source>
        <dbReference type="ARBA" id="ARBA00022553"/>
    </source>
</evidence>
<sequence>MTEPIRVLLVDDQPLIRLGFAMVLDAEPDIAIVGEAGDGQDALAQSVRLQPDVVLMDVRMPRVDGIAATADILAALPDTRVLVLTTFDLDEYAFAALDAGASGFLLKDVDRHALVAAVRAVAGGDAVLSPRVTREVIARRTARAAPDATAREELARIATLTPREADVFRALARGLGNAEIAAELYLGETTVKTHVGRVLAKLGARDRIQAVIIAHRCGWGDDRPASEATHRGAR</sequence>
<feature type="modified residue" description="4-aspartylphosphate" evidence="5">
    <location>
        <position position="57"/>
    </location>
</feature>
<dbReference type="PROSITE" id="PS00622">
    <property type="entry name" value="HTH_LUXR_1"/>
    <property type="match status" value="1"/>
</dbReference>
<dbReference type="RefSeq" id="WP_204963501.1">
    <property type="nucleotide sequence ID" value="NZ_BAAAUR010000001.1"/>
</dbReference>
<reference evidence="8" key="1">
    <citation type="journal article" date="2014" name="Int. J. Syst. Evol. Microbiol.">
        <title>Complete genome sequence of Corynebacterium casei LMG S-19264T (=DSM 44701T), isolated from a smear-ripened cheese.</title>
        <authorList>
            <consortium name="US DOE Joint Genome Institute (JGI-PGF)"/>
            <person name="Walter F."/>
            <person name="Albersmeier A."/>
            <person name="Kalinowski J."/>
            <person name="Ruckert C."/>
        </authorList>
    </citation>
    <scope>NUCLEOTIDE SEQUENCE</scope>
    <source>
        <strain evidence="8">VKM Ac-1940</strain>
    </source>
</reference>
<feature type="domain" description="HTH luxR-type" evidence="6">
    <location>
        <begin position="153"/>
        <end position="218"/>
    </location>
</feature>
<evidence type="ECO:0000313" key="9">
    <source>
        <dbReference type="Proteomes" id="UP001142291"/>
    </source>
</evidence>
<dbReference type="SMART" id="SM00421">
    <property type="entry name" value="HTH_LUXR"/>
    <property type="match status" value="1"/>
</dbReference>
<evidence type="ECO:0000256" key="3">
    <source>
        <dbReference type="ARBA" id="ARBA00023125"/>
    </source>
</evidence>
<dbReference type="Pfam" id="PF00072">
    <property type="entry name" value="Response_reg"/>
    <property type="match status" value="1"/>
</dbReference>
<dbReference type="InterPro" id="IPR000792">
    <property type="entry name" value="Tscrpt_reg_LuxR_C"/>
</dbReference>
<keyword evidence="1 5" id="KW-0597">Phosphoprotein</keyword>
<dbReference type="InterPro" id="IPR039420">
    <property type="entry name" value="WalR-like"/>
</dbReference>
<dbReference type="Proteomes" id="UP001142291">
    <property type="component" value="Unassembled WGS sequence"/>
</dbReference>
<dbReference type="PROSITE" id="PS50110">
    <property type="entry name" value="RESPONSE_REGULATORY"/>
    <property type="match status" value="1"/>
</dbReference>
<organism evidence="8 9">
    <name type="scientific">Microbacterium dextranolyticum</name>
    <dbReference type="NCBI Taxonomy" id="36806"/>
    <lineage>
        <taxon>Bacteria</taxon>
        <taxon>Bacillati</taxon>
        <taxon>Actinomycetota</taxon>
        <taxon>Actinomycetes</taxon>
        <taxon>Micrococcales</taxon>
        <taxon>Microbacteriaceae</taxon>
        <taxon>Microbacterium</taxon>
    </lineage>
</organism>
<dbReference type="Pfam" id="PF00196">
    <property type="entry name" value="GerE"/>
    <property type="match status" value="1"/>
</dbReference>
<keyword evidence="4" id="KW-0804">Transcription</keyword>
<evidence type="ECO:0000256" key="2">
    <source>
        <dbReference type="ARBA" id="ARBA00023015"/>
    </source>
</evidence>
<dbReference type="AlphaFoldDB" id="A0A9W6M641"/>
<dbReference type="PANTHER" id="PTHR43214">
    <property type="entry name" value="TWO-COMPONENT RESPONSE REGULATOR"/>
    <property type="match status" value="1"/>
</dbReference>
<dbReference type="PRINTS" id="PR00038">
    <property type="entry name" value="HTHLUXR"/>
</dbReference>
<keyword evidence="9" id="KW-1185">Reference proteome</keyword>
<dbReference type="PROSITE" id="PS50043">
    <property type="entry name" value="HTH_LUXR_2"/>
    <property type="match status" value="1"/>
</dbReference>
<dbReference type="PANTHER" id="PTHR43214:SF24">
    <property type="entry name" value="TRANSCRIPTIONAL REGULATORY PROTEIN NARL-RELATED"/>
    <property type="match status" value="1"/>
</dbReference>
<dbReference type="InterPro" id="IPR058245">
    <property type="entry name" value="NreC/VraR/RcsB-like_REC"/>
</dbReference>
<dbReference type="CDD" id="cd17535">
    <property type="entry name" value="REC_NarL-like"/>
    <property type="match status" value="1"/>
</dbReference>
<dbReference type="GO" id="GO:0006355">
    <property type="term" value="P:regulation of DNA-templated transcription"/>
    <property type="evidence" value="ECO:0007669"/>
    <property type="project" value="InterPro"/>
</dbReference>
<keyword evidence="2" id="KW-0805">Transcription regulation</keyword>
<dbReference type="GO" id="GO:0000160">
    <property type="term" value="P:phosphorelay signal transduction system"/>
    <property type="evidence" value="ECO:0007669"/>
    <property type="project" value="InterPro"/>
</dbReference>
<evidence type="ECO:0000259" key="6">
    <source>
        <dbReference type="PROSITE" id="PS50043"/>
    </source>
</evidence>
<dbReference type="EMBL" id="BSER01000009">
    <property type="protein sequence ID" value="GLJ96059.1"/>
    <property type="molecule type" value="Genomic_DNA"/>
</dbReference>
<accession>A0A9W6M641</accession>
<dbReference type="InterPro" id="IPR016032">
    <property type="entry name" value="Sig_transdc_resp-reg_C-effctor"/>
</dbReference>
<keyword evidence="3 8" id="KW-0238">DNA-binding</keyword>
<proteinExistence type="predicted"/>
<reference evidence="8" key="2">
    <citation type="submission" date="2023-01" db="EMBL/GenBank/DDBJ databases">
        <authorList>
            <person name="Sun Q."/>
            <person name="Evtushenko L."/>
        </authorList>
    </citation>
    <scope>NUCLEOTIDE SEQUENCE</scope>
    <source>
        <strain evidence="8">VKM Ac-1940</strain>
    </source>
</reference>
<feature type="domain" description="Response regulatory" evidence="7">
    <location>
        <begin position="6"/>
        <end position="122"/>
    </location>
</feature>
<dbReference type="CDD" id="cd06170">
    <property type="entry name" value="LuxR_C_like"/>
    <property type="match status" value="1"/>
</dbReference>
<evidence type="ECO:0000256" key="5">
    <source>
        <dbReference type="PROSITE-ProRule" id="PRU00169"/>
    </source>
</evidence>
<dbReference type="InterPro" id="IPR001789">
    <property type="entry name" value="Sig_transdc_resp-reg_receiver"/>
</dbReference>
<evidence type="ECO:0000259" key="7">
    <source>
        <dbReference type="PROSITE" id="PS50110"/>
    </source>
</evidence>
<gene>
    <name evidence="8" type="ORF">GCM10017591_21220</name>
</gene>
<protein>
    <submittedName>
        <fullName evidence="8">DNA-binding response regulator</fullName>
    </submittedName>
</protein>